<dbReference type="InterPro" id="IPR056906">
    <property type="entry name" value="ORF2/G2P_dom"/>
</dbReference>
<sequence>MKACPNFKKLIVGNDDENGRGVIVRGRCKQWKCEYCATRNAMVWMYRIRDTVEQSNQIWSFVTFTAPSKKRTPRSSLSALQDGWEKFREALRHKRGKNKFKYLRVYEMHKDGSYHLHAIIEHQFDDIKIANKGKSSEYPYSRWIKDNAVKWGFGYINSAGNFRGGSTYWNVGRYIAKYMTKGDERIENGVRRFQASHGFAKPDAVESSIQWQVFDDYNVRDLFEHLESYDYVKDLTTGEMVTYAEVNENRTYREWIYGELVF</sequence>
<reference evidence="2" key="2">
    <citation type="submission" date="2015-07" db="EMBL/GenBank/DDBJ databases">
        <title>Plasmids, circular viruses and viroids from rat gut.</title>
        <authorList>
            <person name="Jorgensen T.J."/>
            <person name="Hansen M.A."/>
            <person name="Xu Z."/>
            <person name="Tabak M.A."/>
            <person name="Sorensen S.J."/>
            <person name="Hansen L.H."/>
        </authorList>
    </citation>
    <scope>NUCLEOTIDE SEQUENCE</scope>
    <source>
        <strain evidence="2">RGRH1793</strain>
    </source>
</reference>
<dbReference type="Pfam" id="PF23343">
    <property type="entry name" value="REP_ORF2-G2P"/>
    <property type="match status" value="1"/>
</dbReference>
<proteinExistence type="predicted"/>
<dbReference type="AlphaFoldDB" id="A0A0H5Q970"/>
<feature type="domain" description="Replication-associated protein ORF2/G2P" evidence="1">
    <location>
        <begin position="60"/>
        <end position="182"/>
    </location>
</feature>
<evidence type="ECO:0000313" key="2">
    <source>
        <dbReference type="EMBL" id="CRY97924.1"/>
    </source>
</evidence>
<evidence type="ECO:0000259" key="1">
    <source>
        <dbReference type="Pfam" id="PF23343"/>
    </source>
</evidence>
<dbReference type="EMBL" id="LN854292">
    <property type="protein sequence ID" value="CRY97924.1"/>
    <property type="molecule type" value="Genomic_DNA"/>
</dbReference>
<name>A0A0H5Q970_9ZZZZ</name>
<organism evidence="2">
    <name type="scientific">uncultured prokaryote</name>
    <dbReference type="NCBI Taxonomy" id="198431"/>
    <lineage>
        <taxon>unclassified sequences</taxon>
        <taxon>environmental samples</taxon>
    </lineage>
</organism>
<protein>
    <recommendedName>
        <fullName evidence="1">Replication-associated protein ORF2/G2P domain-containing protein</fullName>
    </recommendedName>
</protein>
<reference evidence="2" key="1">
    <citation type="submission" date="2015-06" db="EMBL/GenBank/DDBJ databases">
        <authorList>
            <person name="Joergensen T."/>
        </authorList>
    </citation>
    <scope>NUCLEOTIDE SEQUENCE</scope>
    <source>
        <strain evidence="2">RGRH1793</strain>
    </source>
</reference>
<accession>A0A0H5Q970</accession>